<evidence type="ECO:0000313" key="3">
    <source>
        <dbReference type="EMBL" id="CAL1388221.1"/>
    </source>
</evidence>
<dbReference type="PANTHER" id="PTHR11477:SF20">
    <property type="entry name" value="SPOC DOMAIN _ TRANSCRIPTION ELONGATION FACTOR S-II PROTEIN"/>
    <property type="match status" value="1"/>
</dbReference>
<feature type="domain" description="TFIIS central" evidence="2">
    <location>
        <begin position="374"/>
        <end position="495"/>
    </location>
</feature>
<dbReference type="InterPro" id="IPR012921">
    <property type="entry name" value="SPOC_C"/>
</dbReference>
<dbReference type="SMART" id="SM00510">
    <property type="entry name" value="TFS2M"/>
    <property type="match status" value="1"/>
</dbReference>
<proteinExistence type="predicted"/>
<feature type="region of interest" description="Disordered" evidence="1">
    <location>
        <begin position="528"/>
        <end position="582"/>
    </location>
</feature>
<feature type="compositionally biased region" description="Polar residues" evidence="1">
    <location>
        <begin position="560"/>
        <end position="577"/>
    </location>
</feature>
<dbReference type="PANTHER" id="PTHR11477">
    <property type="entry name" value="TRANSCRIPTION FACTOR S-II ZINC FINGER DOMAIN-CONTAINING PROTEIN"/>
    <property type="match status" value="1"/>
</dbReference>
<protein>
    <recommendedName>
        <fullName evidence="2">TFIIS central domain-containing protein</fullName>
    </recommendedName>
</protein>
<evidence type="ECO:0000313" key="4">
    <source>
        <dbReference type="Proteomes" id="UP001497516"/>
    </source>
</evidence>
<dbReference type="Pfam" id="PF07744">
    <property type="entry name" value="SPOC"/>
    <property type="match status" value="1"/>
</dbReference>
<dbReference type="Pfam" id="PF07500">
    <property type="entry name" value="TFIIS_M"/>
    <property type="match status" value="1"/>
</dbReference>
<feature type="region of interest" description="Disordered" evidence="1">
    <location>
        <begin position="155"/>
        <end position="174"/>
    </location>
</feature>
<dbReference type="GO" id="GO:0005634">
    <property type="term" value="C:nucleus"/>
    <property type="evidence" value="ECO:0007669"/>
    <property type="project" value="TreeGrafter"/>
</dbReference>
<feature type="compositionally biased region" description="Polar residues" evidence="1">
    <location>
        <begin position="528"/>
        <end position="538"/>
    </location>
</feature>
<feature type="compositionally biased region" description="Polar residues" evidence="1">
    <location>
        <begin position="208"/>
        <end position="222"/>
    </location>
</feature>
<feature type="compositionally biased region" description="Basic and acidic residues" evidence="1">
    <location>
        <begin position="539"/>
        <end position="559"/>
    </location>
</feature>
<dbReference type="AlphaFoldDB" id="A0AAV2EQD8"/>
<dbReference type="EMBL" id="OZ034818">
    <property type="protein sequence ID" value="CAL1388221.1"/>
    <property type="molecule type" value="Genomic_DNA"/>
</dbReference>
<dbReference type="CDD" id="cd21538">
    <property type="entry name" value="SPOC_TFIIS"/>
    <property type="match status" value="1"/>
</dbReference>
<feature type="compositionally biased region" description="Basic residues" evidence="1">
    <location>
        <begin position="859"/>
        <end position="873"/>
    </location>
</feature>
<reference evidence="3 4" key="1">
    <citation type="submission" date="2024-04" db="EMBL/GenBank/DDBJ databases">
        <authorList>
            <person name="Fracassetti M."/>
        </authorList>
    </citation>
    <scope>NUCLEOTIDE SEQUENCE [LARGE SCALE GENOMIC DNA]</scope>
</reference>
<dbReference type="Gene3D" id="1.10.472.30">
    <property type="entry name" value="Transcription elongation factor S-II, central domain"/>
    <property type="match status" value="1"/>
</dbReference>
<sequence length="1087" mass="119035">MSNDFVSQLLPIRSIQMSHQLDHISDKLSPSNQMGFGSGASLHDSSMQQVSIPSIQMGMVGSCPSDAASQQTLVSTGIGTTVVSNAKQEVKQLDPYAASQQTSISTGYGTTVVSNSKQETKQIDPFSYNMTSGNFHITDKKPSAMGSMLQDMEPQQLATSNKRKAPMGAAVSQNPVPQRFTAPKRFTLNEHRPWIQPIMPITNKPPVQMQSTSYTPSSQQLQGPPRKTAPTKTGTQSTTSVQRSQSGQMKPPPKVKSDSVDSVRSKLRESLTAALALVQDKALDGGKDKSRAIRLSPELPSSSNCTNISSETKVSFPENGNIHNTKQEVDLVQNSQTGMQEQLPGNAFSIDDIPFSDNFFVKDDLLQGNGLSWVLDSEMELIDESSIGPNPPDQDGGSKLVQNPEILASKIEGELFKLFGGVNKKYKEKGRSLLFNLKDRNNPELRERVMCGEISPERLCSMTAEELASKELAEWRMAKAEELAQMVVLPDSDVDIRKLVRKTHKGEFQVEDEHDRDVVSAEDAVGTNFLSQPQQQAKLNEKESSPPSKGEKTNDREINRQGQDASYTRTIPSTTEGSDFMPGLVVDDELKDATFLPPIVSLDEFMESLDAEPQFQRLPGDAGKQTTPEKDDDSQIGSETKSPVATPKDPAVSSPYKARNDLENVSSDAAEEPSKDDLVKSDAAPRPTLDAVIKGERVWEGSVQLNVSVMVSFVGIFKSGEKTPSKDWPNSIEIKGRVKLEAFEKFLKELPMSRTRAVMAVHFVCREGSTESDKADVVEVAESYVVDERVGFAEPASGVELYLCPPHSRICGLLSKVLPQDQMHALNRIENGLIGVVVWRKPQIISPHHKHSTKDSSKKQHSSSKNRNPKHHSALPPPPQHLHSRPPPISVDVDDVPPGFGPPSTVTGGSSRDEDDLPEFNFSSNAANRPPGFPGGRSFQPSNSPRGPVVDQMRDLVHRYGQPGVGSSPLKNWADSRVPVQTWKDDDDMPEWRPDDAQLHVAGHRQPAAVRGGNMVQQPVVQVMNPIVHQHTGAVPPQWWPQQQHGGGLAAPDLGPHGVYQQQQQSNGGQLYGGQQWSRDVSKSRGF</sequence>
<keyword evidence="4" id="KW-1185">Reference proteome</keyword>
<feature type="region of interest" description="Disordered" evidence="1">
    <location>
        <begin position="1041"/>
        <end position="1087"/>
    </location>
</feature>
<feature type="compositionally biased region" description="Low complexity" evidence="1">
    <location>
        <begin position="1061"/>
        <end position="1076"/>
    </location>
</feature>
<dbReference type="InterPro" id="IPR036575">
    <property type="entry name" value="TFIIS_cen_dom_sf"/>
</dbReference>
<evidence type="ECO:0000259" key="2">
    <source>
        <dbReference type="PROSITE" id="PS51321"/>
    </source>
</evidence>
<dbReference type="InterPro" id="IPR003618">
    <property type="entry name" value="TFIIS_cen_dom"/>
</dbReference>
<dbReference type="PROSITE" id="PS51321">
    <property type="entry name" value="TFIIS_CENTRAL"/>
    <property type="match status" value="1"/>
</dbReference>
<organism evidence="3 4">
    <name type="scientific">Linum trigynum</name>
    <dbReference type="NCBI Taxonomy" id="586398"/>
    <lineage>
        <taxon>Eukaryota</taxon>
        <taxon>Viridiplantae</taxon>
        <taxon>Streptophyta</taxon>
        <taxon>Embryophyta</taxon>
        <taxon>Tracheophyta</taxon>
        <taxon>Spermatophyta</taxon>
        <taxon>Magnoliopsida</taxon>
        <taxon>eudicotyledons</taxon>
        <taxon>Gunneridae</taxon>
        <taxon>Pentapetalae</taxon>
        <taxon>rosids</taxon>
        <taxon>fabids</taxon>
        <taxon>Malpighiales</taxon>
        <taxon>Linaceae</taxon>
        <taxon>Linum</taxon>
    </lineage>
</organism>
<feature type="region of interest" description="Disordered" evidence="1">
    <location>
        <begin position="616"/>
        <end position="683"/>
    </location>
</feature>
<feature type="compositionally biased region" description="Low complexity" evidence="1">
    <location>
        <begin position="233"/>
        <end position="248"/>
    </location>
</feature>
<accession>A0AAV2EQD8</accession>
<feature type="region of interest" description="Disordered" evidence="1">
    <location>
        <begin position="198"/>
        <end position="263"/>
    </location>
</feature>
<dbReference type="SUPFAM" id="SSF46942">
    <property type="entry name" value="Elongation factor TFIIS domain 2"/>
    <property type="match status" value="1"/>
</dbReference>
<gene>
    <name evidence="3" type="ORF">LTRI10_LOCUS29162</name>
</gene>
<feature type="region of interest" description="Disordered" evidence="1">
    <location>
        <begin position="845"/>
        <end position="950"/>
    </location>
</feature>
<evidence type="ECO:0000256" key="1">
    <source>
        <dbReference type="SAM" id="MobiDB-lite"/>
    </source>
</evidence>
<name>A0AAV2EQD8_9ROSI</name>
<dbReference type="Proteomes" id="UP001497516">
    <property type="component" value="Chromosome 5"/>
</dbReference>
<feature type="compositionally biased region" description="Pro residues" evidence="1">
    <location>
        <begin position="875"/>
        <end position="889"/>
    </location>
</feature>
<dbReference type="GO" id="GO:0006351">
    <property type="term" value="P:DNA-templated transcription"/>
    <property type="evidence" value="ECO:0007669"/>
    <property type="project" value="InterPro"/>
</dbReference>